<keyword evidence="11" id="KW-0479">Metal-binding</keyword>
<organism evidence="15 16">
    <name type="scientific">Symplocastrum torsivum CPER-KK1</name>
    <dbReference type="NCBI Taxonomy" id="450513"/>
    <lineage>
        <taxon>Bacteria</taxon>
        <taxon>Bacillati</taxon>
        <taxon>Cyanobacteriota</taxon>
        <taxon>Cyanophyceae</taxon>
        <taxon>Oscillatoriophycideae</taxon>
        <taxon>Oscillatoriales</taxon>
        <taxon>Microcoleaceae</taxon>
        <taxon>Symplocastrum</taxon>
    </lineage>
</organism>
<dbReference type="SUPFAM" id="SSF55239">
    <property type="entry name" value="RuBisCO, small subunit"/>
    <property type="match status" value="3"/>
</dbReference>
<evidence type="ECO:0000256" key="5">
    <source>
        <dbReference type="ARBA" id="ARBA00023595"/>
    </source>
</evidence>
<comment type="caution">
    <text evidence="15">The sequence shown here is derived from an EMBL/GenBank/DDBJ whole genome shotgun (WGS) entry which is preliminary data.</text>
</comment>
<comment type="subcellular location">
    <subcellularLocation>
        <location evidence="4">Carboxysome</location>
    </subcellularLocation>
</comment>
<evidence type="ECO:0000256" key="8">
    <source>
        <dbReference type="ARBA" id="ARBA00024446"/>
    </source>
</evidence>
<dbReference type="Proteomes" id="UP000753908">
    <property type="component" value="Unassembled WGS sequence"/>
</dbReference>
<feature type="domain" description="Ribulose bisphosphate carboxylase small subunit" evidence="14">
    <location>
        <begin position="492"/>
        <end position="582"/>
    </location>
</feature>
<dbReference type="Pfam" id="PF00101">
    <property type="entry name" value="RuBisCO_small"/>
    <property type="match status" value="3"/>
</dbReference>
<dbReference type="CDD" id="cd00307">
    <property type="entry name" value="RuBisCO_small_like"/>
    <property type="match status" value="3"/>
</dbReference>
<dbReference type="Gene3D" id="3.30.190.10">
    <property type="entry name" value="Ribulose bisphosphate carboxylase, small subunit"/>
    <property type="match status" value="3"/>
</dbReference>
<dbReference type="InterPro" id="IPR011004">
    <property type="entry name" value="Trimer_LpxA-like_sf"/>
</dbReference>
<feature type="active site" description="Proton donor/acceptor" evidence="10">
    <location>
        <position position="56"/>
    </location>
</feature>
<keyword evidence="8" id="KW-1283">Bacterial microcompartment</keyword>
<evidence type="ECO:0000256" key="6">
    <source>
        <dbReference type="ARBA" id="ARBA00023636"/>
    </source>
</evidence>
<protein>
    <recommendedName>
        <fullName evidence="6">Carboxysome assembly protein CcmM</fullName>
    </recommendedName>
    <alternativeName>
        <fullName evidence="9">Carbon dioxide concentrating mechanism protein CcmM</fullName>
    </alternativeName>
</protein>
<feature type="region of interest" description="Disordered" evidence="13">
    <location>
        <begin position="452"/>
        <end position="500"/>
    </location>
</feature>
<dbReference type="InterPro" id="IPR000894">
    <property type="entry name" value="RuBisCO_ssu_dom"/>
</dbReference>
<dbReference type="GO" id="GO:0031470">
    <property type="term" value="C:carboxysome"/>
    <property type="evidence" value="ECO:0007669"/>
    <property type="project" value="UniProtKB-SubCell"/>
</dbReference>
<feature type="domain" description="Ribulose bisphosphate carboxylase small subunit" evidence="14">
    <location>
        <begin position="244"/>
        <end position="335"/>
    </location>
</feature>
<dbReference type="SUPFAM" id="SSF51161">
    <property type="entry name" value="Trimeric LpxA-like enzymes"/>
    <property type="match status" value="1"/>
</dbReference>
<dbReference type="InterPro" id="IPR036385">
    <property type="entry name" value="RuBisCO_ssu_sf"/>
</dbReference>
<dbReference type="GO" id="GO:0046872">
    <property type="term" value="F:metal ion binding"/>
    <property type="evidence" value="ECO:0007669"/>
    <property type="project" value="UniProtKB-KW"/>
</dbReference>
<sequence>MAVRTYAAPPTPWSKSLAEPQIDETAYVHSFSNIIGDVFVGANVMIAPGTSIRADEGGSFYISAGTTIQDGVVIHGLEGGQVVGDDQQNYAVWIGKNTSITHMTLIHGPAYIGDDCFIGFRSTVFNARIGNGCIVMMHALVQDVEIPPGKYVPSGALITSQHLADRLPDVQDEDRQFAQHIVVCNEALRTGYQCAEDEACIAPIHQENRQKSHSNGKAQGDSVVVPNDSPAIGSHLSSSHKSYSSMSLSTGLTPDVKTQVRQLLAQGYRIGAEYADERRFRTSSWKSASVHSERESEVLSALEATLAEHAGEYVRLIGIDPKAKRRVTEEIIQKPGDKPATVASTSTASRASNSTPPSRDYSSTSGASTGNGIDLKQKVRQLLAQGCRIGAEYADERRFRTSSWKSAASIHSERDSEVVKALEALLAEHAGEYVRLIGIDPKAKRRVSEEIIQKPGDKGQAQASRPSAESNGNGSDYYRPSYTSKTAEPSTPQNGTSLNRDTIEQVRQLLSQGYKIGTEHADKRRFRTGSWQTCSPIESNQVSDVINGLEGCMAEHSNEYVRLIGIDTKAKRRVLETIIQQPS</sequence>
<feature type="domain" description="Ribulose bisphosphate carboxylase small subunit" evidence="14">
    <location>
        <begin position="363"/>
        <end position="455"/>
    </location>
</feature>
<feature type="compositionally biased region" description="Polar residues" evidence="13">
    <location>
        <begin position="481"/>
        <end position="500"/>
    </location>
</feature>
<dbReference type="InterPro" id="IPR017156">
    <property type="entry name" value="CcmM"/>
</dbReference>
<feature type="binding site" description="in other chain" evidence="11">
    <location>
        <position position="75"/>
    </location>
    <ligand>
        <name>Zn(2+)</name>
        <dbReference type="ChEBI" id="CHEBI:29105"/>
        <note>ligand shared between two neighboring subunits</note>
    </ligand>
</feature>
<keyword evidence="11" id="KW-0862">Zinc</keyword>
<proteinExistence type="inferred from homology"/>
<dbReference type="GO" id="GO:0015977">
    <property type="term" value="P:carbon fixation"/>
    <property type="evidence" value="ECO:0007669"/>
    <property type="project" value="UniProtKB-KW"/>
</dbReference>
<evidence type="ECO:0000256" key="11">
    <source>
        <dbReference type="PIRSR" id="PIRSR037250-51"/>
    </source>
</evidence>
<evidence type="ECO:0000256" key="1">
    <source>
        <dbReference type="ARBA" id="ARBA00022531"/>
    </source>
</evidence>
<evidence type="ECO:0000256" key="9">
    <source>
        <dbReference type="ARBA" id="ARBA00030397"/>
    </source>
</evidence>
<evidence type="ECO:0000256" key="4">
    <source>
        <dbReference type="ARBA" id="ARBA00023587"/>
    </source>
</evidence>
<evidence type="ECO:0000256" key="7">
    <source>
        <dbReference type="ARBA" id="ARBA00023669"/>
    </source>
</evidence>
<feature type="compositionally biased region" description="Polar residues" evidence="13">
    <location>
        <begin position="461"/>
        <end position="474"/>
    </location>
</feature>
<evidence type="ECO:0000256" key="13">
    <source>
        <dbReference type="SAM" id="MobiDB-lite"/>
    </source>
</evidence>
<accession>A0A951U889</accession>
<evidence type="ECO:0000256" key="2">
    <source>
        <dbReference type="ARBA" id="ARBA00022737"/>
    </source>
</evidence>
<keyword evidence="12" id="KW-1015">Disulfide bond</keyword>
<feature type="binding site" evidence="11">
    <location>
        <position position="102"/>
    </location>
    <ligand>
        <name>Zn(2+)</name>
        <dbReference type="ChEBI" id="CHEBI:29105"/>
        <note>ligand shared between two neighboring subunits</note>
    </ligand>
</feature>
<evidence type="ECO:0000313" key="16">
    <source>
        <dbReference type="Proteomes" id="UP000753908"/>
    </source>
</evidence>
<dbReference type="EMBL" id="JAHHIF010000004">
    <property type="protein sequence ID" value="MBW4543537.1"/>
    <property type="molecule type" value="Genomic_DNA"/>
</dbReference>
<gene>
    <name evidence="15" type="ORF">KME25_03665</name>
</gene>
<dbReference type="GO" id="GO:0015979">
    <property type="term" value="P:photosynthesis"/>
    <property type="evidence" value="ECO:0007669"/>
    <property type="project" value="UniProtKB-KW"/>
</dbReference>
<evidence type="ECO:0000259" key="14">
    <source>
        <dbReference type="SMART" id="SM00961"/>
    </source>
</evidence>
<evidence type="ECO:0000256" key="10">
    <source>
        <dbReference type="PIRSR" id="PIRSR037250-50"/>
    </source>
</evidence>
<evidence type="ECO:0000313" key="15">
    <source>
        <dbReference type="EMBL" id="MBW4543537.1"/>
    </source>
</evidence>
<feature type="compositionally biased region" description="Low complexity" evidence="13">
    <location>
        <begin position="339"/>
        <end position="358"/>
    </location>
</feature>
<dbReference type="InterPro" id="IPR047223">
    <property type="entry name" value="CA_gamma_LbH"/>
</dbReference>
<keyword evidence="7" id="KW-1282">Carboxysome</keyword>
<dbReference type="AlphaFoldDB" id="A0A951U889"/>
<comment type="similarity">
    <text evidence="5">Belongs to the gamma-class carbonic anhydrase family.</text>
</comment>
<dbReference type="GO" id="GO:0043886">
    <property type="term" value="F:structural constituent of carboxysome shell"/>
    <property type="evidence" value="ECO:0007669"/>
    <property type="project" value="InterPro"/>
</dbReference>
<dbReference type="PANTHER" id="PTHR43360:SF1">
    <property type="entry name" value="CARBOXYSOME ASSEMBLY PROTEIN CCMM"/>
    <property type="match status" value="1"/>
</dbReference>
<dbReference type="CDD" id="cd00710">
    <property type="entry name" value="LbH_gamma_CA"/>
    <property type="match status" value="1"/>
</dbReference>
<keyword evidence="1" id="KW-0602">Photosynthesis</keyword>
<dbReference type="InterPro" id="IPR052265">
    <property type="entry name" value="Gamma-CA"/>
</dbReference>
<keyword evidence="3" id="KW-0120">Carbon dioxide fixation</keyword>
<dbReference type="PANTHER" id="PTHR43360">
    <property type="entry name" value="CARBON DIOXIDE CONCENTRATING MECHANISM PROTEIN CCMM"/>
    <property type="match status" value="1"/>
</dbReference>
<feature type="disulfide bond" evidence="12">
    <location>
        <begin position="194"/>
        <end position="200"/>
    </location>
</feature>
<reference evidence="15" key="1">
    <citation type="submission" date="2021-05" db="EMBL/GenBank/DDBJ databases">
        <authorList>
            <person name="Pietrasiak N."/>
            <person name="Ward R."/>
            <person name="Stajich J.E."/>
            <person name="Kurbessoian T."/>
        </authorList>
    </citation>
    <scope>NUCLEOTIDE SEQUENCE</scope>
    <source>
        <strain evidence="15">CPER-KK1</strain>
    </source>
</reference>
<dbReference type="Gene3D" id="2.160.10.10">
    <property type="entry name" value="Hexapeptide repeat proteins"/>
    <property type="match status" value="1"/>
</dbReference>
<dbReference type="SMART" id="SM00961">
    <property type="entry name" value="RuBisCO_small"/>
    <property type="match status" value="3"/>
</dbReference>
<feature type="compositionally biased region" description="Polar residues" evidence="13">
    <location>
        <begin position="360"/>
        <end position="371"/>
    </location>
</feature>
<name>A0A951U889_9CYAN</name>
<reference evidence="15" key="2">
    <citation type="journal article" date="2022" name="Microbiol. Resour. Announc.">
        <title>Metagenome Sequencing to Explore Phylogenomics of Terrestrial Cyanobacteria.</title>
        <authorList>
            <person name="Ward R.D."/>
            <person name="Stajich J.E."/>
            <person name="Johansen J.R."/>
            <person name="Huntemann M."/>
            <person name="Clum A."/>
            <person name="Foster B."/>
            <person name="Foster B."/>
            <person name="Roux S."/>
            <person name="Palaniappan K."/>
            <person name="Varghese N."/>
            <person name="Mukherjee S."/>
            <person name="Reddy T.B.K."/>
            <person name="Daum C."/>
            <person name="Copeland A."/>
            <person name="Chen I.A."/>
            <person name="Ivanova N.N."/>
            <person name="Kyrpides N.C."/>
            <person name="Shapiro N."/>
            <person name="Eloe-Fadrosh E.A."/>
            <person name="Pietrasiak N."/>
        </authorList>
    </citation>
    <scope>NUCLEOTIDE SEQUENCE</scope>
    <source>
        <strain evidence="15">CPER-KK1</strain>
    </source>
</reference>
<dbReference type="PIRSF" id="PIRSF037250">
    <property type="entry name" value="CcmM"/>
    <property type="match status" value="1"/>
</dbReference>
<feature type="region of interest" description="Disordered" evidence="13">
    <location>
        <begin position="330"/>
        <end position="372"/>
    </location>
</feature>
<feature type="binding site" description="in other chain" evidence="11">
    <location>
        <position position="107"/>
    </location>
    <ligand>
        <name>Zn(2+)</name>
        <dbReference type="ChEBI" id="CHEBI:29105"/>
        <note>ligand shared between two neighboring subunits</note>
    </ligand>
</feature>
<evidence type="ECO:0000256" key="12">
    <source>
        <dbReference type="PIRSR" id="PIRSR037250-52"/>
    </source>
</evidence>
<evidence type="ECO:0000256" key="3">
    <source>
        <dbReference type="ARBA" id="ARBA00023300"/>
    </source>
</evidence>
<keyword evidence="2" id="KW-0677">Repeat</keyword>